<reference evidence="2" key="1">
    <citation type="journal article" date="2020" name="Nature">
        <title>Giant virus diversity and host interactions through global metagenomics.</title>
        <authorList>
            <person name="Schulz F."/>
            <person name="Roux S."/>
            <person name="Paez-Espino D."/>
            <person name="Jungbluth S."/>
            <person name="Walsh D.A."/>
            <person name="Denef V.J."/>
            <person name="McMahon K.D."/>
            <person name="Konstantinidis K.T."/>
            <person name="Eloe-Fadrosh E.A."/>
            <person name="Kyrpides N.C."/>
            <person name="Woyke T."/>
        </authorList>
    </citation>
    <scope>NUCLEOTIDE SEQUENCE</scope>
    <source>
        <strain evidence="2">GVMAG-M-3300023174-46</strain>
    </source>
</reference>
<accession>A0A6C0DQ66</accession>
<evidence type="ECO:0000313" key="2">
    <source>
        <dbReference type="EMBL" id="QHT18462.1"/>
    </source>
</evidence>
<dbReference type="EMBL" id="MN739656">
    <property type="protein sequence ID" value="QHT18462.1"/>
    <property type="molecule type" value="Genomic_DNA"/>
</dbReference>
<feature type="region of interest" description="Disordered" evidence="1">
    <location>
        <begin position="106"/>
        <end position="186"/>
    </location>
</feature>
<evidence type="ECO:0000256" key="1">
    <source>
        <dbReference type="SAM" id="MobiDB-lite"/>
    </source>
</evidence>
<sequence>MDKSPPPKSLKNAVVRGIHKGFQRGFKNVPRQLFSTIGSPSSNYSKPTPFKSLAVEDEDISELLKQNQQAAYDRRKHMYEGRSPFAVDTIGPNAHNALRNKISSMRIFSSPDESDRLSTTSSTTSSRTSSIPSTPTVFHTKAPHETFLPRPVPRYPVKENVPYMKGGKQTRKKKKSVKRKRKSRKI</sequence>
<proteinExistence type="predicted"/>
<feature type="compositionally biased region" description="Basic residues" evidence="1">
    <location>
        <begin position="168"/>
        <end position="186"/>
    </location>
</feature>
<name>A0A6C0DQ66_9ZZZZ</name>
<dbReference type="AlphaFoldDB" id="A0A6C0DQ66"/>
<protein>
    <submittedName>
        <fullName evidence="2">Uncharacterized protein</fullName>
    </submittedName>
</protein>
<feature type="compositionally biased region" description="Low complexity" evidence="1">
    <location>
        <begin position="118"/>
        <end position="136"/>
    </location>
</feature>
<organism evidence="2">
    <name type="scientific">viral metagenome</name>
    <dbReference type="NCBI Taxonomy" id="1070528"/>
    <lineage>
        <taxon>unclassified sequences</taxon>
        <taxon>metagenomes</taxon>
        <taxon>organismal metagenomes</taxon>
    </lineage>
</organism>